<evidence type="ECO:0000313" key="4">
    <source>
        <dbReference type="EMBL" id="MBA2872348.1"/>
    </source>
</evidence>
<dbReference type="GO" id="GO:0008237">
    <property type="term" value="F:metallopeptidase activity"/>
    <property type="evidence" value="ECO:0007669"/>
    <property type="project" value="InterPro"/>
</dbReference>
<dbReference type="CDD" id="cd20183">
    <property type="entry name" value="M34_PPEP"/>
    <property type="match status" value="1"/>
</dbReference>
<reference evidence="4 5" key="1">
    <citation type="submission" date="2020-07" db="EMBL/GenBank/DDBJ databases">
        <title>Genomic Encyclopedia of Type Strains, Phase IV (KMG-IV): sequencing the most valuable type-strain genomes for metagenomic binning, comparative biology and taxonomic classification.</title>
        <authorList>
            <person name="Goeker M."/>
        </authorList>
    </citation>
    <scope>NUCLEOTIDE SEQUENCE [LARGE SCALE GENOMIC DNA]</scope>
    <source>
        <strain evidence="4 5">DSM 25220</strain>
    </source>
</reference>
<keyword evidence="5" id="KW-1185">Reference proteome</keyword>
<protein>
    <recommendedName>
        <fullName evidence="3">ATLF-like domain-containing protein</fullName>
    </recommendedName>
</protein>
<dbReference type="AlphaFoldDB" id="A0A7W0BVW5"/>
<accession>A0A7W0BVW5</accession>
<evidence type="ECO:0000259" key="3">
    <source>
        <dbReference type="PROSITE" id="PS51995"/>
    </source>
</evidence>
<sequence length="229" mass="26516">MRYINLLLSILLIIPLTSFSHPFPSQGILLEDSKLHSFFSSDAPIQKIIVLPEQKFNQNEALKIIKTIEHIHPSILRKIAAKRIYVKLFTGKITDERIAAHLHGKHPRGYLFADFTWDDVPGMGGTHIVLVKIGHSERGKGHGSINLELHELAHSVDSIVFNGIRSQPRFLEIWRKEAHHLFSGNSYFLNYPEEYFAESFAMYYYNEETRQQLKKTAPLTYQYIKNLEK</sequence>
<dbReference type="EMBL" id="JACDUU010000006">
    <property type="protein sequence ID" value="MBA2872348.1"/>
    <property type="molecule type" value="Genomic_DNA"/>
</dbReference>
<dbReference type="Pfam" id="PF07737">
    <property type="entry name" value="ATLF"/>
    <property type="match status" value="1"/>
</dbReference>
<proteinExistence type="predicted"/>
<comment type="subcellular location">
    <subcellularLocation>
        <location evidence="1">Secreted</location>
    </subcellularLocation>
</comment>
<dbReference type="InterPro" id="IPR047568">
    <property type="entry name" value="ATLF-like_dom"/>
</dbReference>
<evidence type="ECO:0000256" key="1">
    <source>
        <dbReference type="ARBA" id="ARBA00004613"/>
    </source>
</evidence>
<gene>
    <name evidence="4" type="ORF">HNQ85_002657</name>
</gene>
<dbReference type="InterPro" id="IPR024079">
    <property type="entry name" value="MetalloPept_cat_dom_sf"/>
</dbReference>
<comment type="caution">
    <text evidence="4">The sequence shown here is derived from an EMBL/GenBank/DDBJ whole genome shotgun (WGS) entry which is preliminary data.</text>
</comment>
<dbReference type="Gene3D" id="3.40.390.10">
    <property type="entry name" value="Collagenase (Catalytic Domain)"/>
    <property type="match status" value="1"/>
</dbReference>
<evidence type="ECO:0000256" key="2">
    <source>
        <dbReference type="ARBA" id="ARBA00022525"/>
    </source>
</evidence>
<organism evidence="4 5">
    <name type="scientific">[Anoxybacillus] calidus</name>
    <dbReference type="NCBI Taxonomy" id="575178"/>
    <lineage>
        <taxon>Bacteria</taxon>
        <taxon>Bacillati</taxon>
        <taxon>Bacillota</taxon>
        <taxon>Bacilli</taxon>
        <taxon>Bacillales</taxon>
        <taxon>Anoxybacillaceae</taxon>
        <taxon>Paranoxybacillus</taxon>
    </lineage>
</organism>
<dbReference type="Proteomes" id="UP000580891">
    <property type="component" value="Unassembled WGS sequence"/>
</dbReference>
<keyword evidence="2" id="KW-0964">Secreted</keyword>
<dbReference type="GO" id="GO:0005576">
    <property type="term" value="C:extracellular region"/>
    <property type="evidence" value="ECO:0007669"/>
    <property type="project" value="UniProtKB-SubCell"/>
</dbReference>
<feature type="domain" description="ATLF-like" evidence="3">
    <location>
        <begin position="42"/>
        <end position="229"/>
    </location>
</feature>
<dbReference type="InterPro" id="IPR014781">
    <property type="entry name" value="Anthrax_toxin_lethal/edema_N/C"/>
</dbReference>
<evidence type="ECO:0000313" key="5">
    <source>
        <dbReference type="Proteomes" id="UP000580891"/>
    </source>
</evidence>
<dbReference type="PROSITE" id="PS51995">
    <property type="entry name" value="ATLF"/>
    <property type="match status" value="1"/>
</dbReference>
<dbReference type="SUPFAM" id="SSF55486">
    <property type="entry name" value="Metalloproteases ('zincins'), catalytic domain"/>
    <property type="match status" value="1"/>
</dbReference>
<name>A0A7W0BVW5_9BACL</name>